<gene>
    <name evidence="1" type="ORF">AB6724_09050</name>
</gene>
<accession>A0ABV3ZTV0</accession>
<sequence>MAVKQMTAEFYAMHAFNPNDFSAFYDFLVENKDGHAPSIALDKKNDGTDADEKYQIRSISTNRSETVIKAVFGRCRFNENLEQASEGSDDKDVELLPGHGLVEKNHFLFFKENNLVVYQKNGNGSNIGKLQRYLVRNLKKEIALEAVLTEDSYRKLLDSGPLKKLEISVVPPPFSEIEEENYLRDVIKEFESDNAKRIKLVLSADAQHPLPPFYKQSLADLTRAGWTKVARATVAPIANFDKSDDAQLKDEIIDLILNRIKKDFEVVSDDKNKIPSLTIWQGLAKAKDECNQKLKAFFDPN</sequence>
<evidence type="ECO:0000313" key="2">
    <source>
        <dbReference type="Proteomes" id="UP001561046"/>
    </source>
</evidence>
<dbReference type="EMBL" id="JBFYGN010000008">
    <property type="protein sequence ID" value="MEX8192988.1"/>
    <property type="molecule type" value="Genomic_DNA"/>
</dbReference>
<reference evidence="1 2" key="1">
    <citation type="journal article" date="2013" name="Int. J. Syst. Evol. Microbiol.">
        <title>Comamonas guangdongensis sp. nov., isolated from subterranean forest sediment, and emended description of the genus Comamonas.</title>
        <authorList>
            <person name="Zhang J."/>
            <person name="Wang Y."/>
            <person name="Zhou S."/>
            <person name="Wu C."/>
            <person name="He J."/>
            <person name="Li F."/>
        </authorList>
    </citation>
    <scope>NUCLEOTIDE SEQUENCE [LARGE SCALE GENOMIC DNA]</scope>
    <source>
        <strain evidence="1 2">CCTCC AB2011133</strain>
    </source>
</reference>
<dbReference type="InterPro" id="IPR046618">
    <property type="entry name" value="DUF6731"/>
</dbReference>
<dbReference type="Pfam" id="PF20505">
    <property type="entry name" value="DUF6731"/>
    <property type="match status" value="1"/>
</dbReference>
<proteinExistence type="predicted"/>
<dbReference type="Proteomes" id="UP001561046">
    <property type="component" value="Unassembled WGS sequence"/>
</dbReference>
<keyword evidence="2" id="KW-1185">Reference proteome</keyword>
<protein>
    <submittedName>
        <fullName evidence="1">DUF6731 family protein</fullName>
    </submittedName>
</protein>
<name>A0ABV3ZTV0_9BURK</name>
<organism evidence="1 2">
    <name type="scientific">Comamonas guangdongensis</name>
    <dbReference type="NCBI Taxonomy" id="510515"/>
    <lineage>
        <taxon>Bacteria</taxon>
        <taxon>Pseudomonadati</taxon>
        <taxon>Pseudomonadota</taxon>
        <taxon>Betaproteobacteria</taxon>
        <taxon>Burkholderiales</taxon>
        <taxon>Comamonadaceae</taxon>
        <taxon>Comamonas</taxon>
    </lineage>
</organism>
<dbReference type="RefSeq" id="WP_369338187.1">
    <property type="nucleotide sequence ID" value="NZ_JBFYGN010000008.1"/>
</dbReference>
<evidence type="ECO:0000313" key="1">
    <source>
        <dbReference type="EMBL" id="MEX8192988.1"/>
    </source>
</evidence>
<comment type="caution">
    <text evidence="1">The sequence shown here is derived from an EMBL/GenBank/DDBJ whole genome shotgun (WGS) entry which is preliminary data.</text>
</comment>